<dbReference type="InterPro" id="IPR013761">
    <property type="entry name" value="SAM/pointed_sf"/>
</dbReference>
<evidence type="ECO:0000256" key="6">
    <source>
        <dbReference type="ARBA" id="ARBA00023015"/>
    </source>
</evidence>
<dbReference type="STRING" id="84645.A0A498LSV1"/>
<keyword evidence="6" id="KW-0805">Transcription regulation</keyword>
<keyword evidence="8" id="KW-0804">Transcription</keyword>
<dbReference type="Pfam" id="PF04905">
    <property type="entry name" value="NCD2"/>
    <property type="match status" value="1"/>
</dbReference>
<dbReference type="SMART" id="SM00248">
    <property type="entry name" value="ANK"/>
    <property type="match status" value="14"/>
</dbReference>
<dbReference type="EMBL" id="QBIY01013127">
    <property type="protein sequence ID" value="RXN11548.1"/>
    <property type="molecule type" value="Genomic_DNA"/>
</dbReference>
<keyword evidence="5" id="KW-0677">Repeat</keyword>
<comment type="caution">
    <text evidence="15">The sequence shown here is derived from an EMBL/GenBank/DDBJ whole genome shotgun (WGS) entry which is preliminary data.</text>
</comment>
<feature type="repeat" description="ANK" evidence="10">
    <location>
        <begin position="790"/>
        <end position="822"/>
    </location>
</feature>
<feature type="region of interest" description="Disordered" evidence="11">
    <location>
        <begin position="199"/>
        <end position="222"/>
    </location>
</feature>
<feature type="compositionally biased region" description="Low complexity" evidence="11">
    <location>
        <begin position="341"/>
        <end position="353"/>
    </location>
</feature>
<evidence type="ECO:0000259" key="14">
    <source>
        <dbReference type="Pfam" id="PF11938"/>
    </source>
</evidence>
<keyword evidence="16" id="KW-1185">Reference proteome</keyword>
<feature type="repeat" description="ANK" evidence="10">
    <location>
        <begin position="757"/>
        <end position="789"/>
    </location>
</feature>
<feature type="repeat" description="ANK" evidence="10">
    <location>
        <begin position="559"/>
        <end position="591"/>
    </location>
</feature>
<dbReference type="Pfam" id="PF04904">
    <property type="entry name" value="SAM_NCD1"/>
    <property type="match status" value="1"/>
</dbReference>
<dbReference type="Pfam" id="PF00023">
    <property type="entry name" value="Ank"/>
    <property type="match status" value="3"/>
</dbReference>
<keyword evidence="4" id="KW-0678">Repressor</keyword>
<feature type="region of interest" description="Disordered" evidence="11">
    <location>
        <begin position="106"/>
        <end position="152"/>
    </location>
</feature>
<dbReference type="Gene3D" id="1.20.120.2010">
    <property type="entry name" value="NAB conserved domain 2"/>
    <property type="match status" value="1"/>
</dbReference>
<evidence type="ECO:0000256" key="10">
    <source>
        <dbReference type="PROSITE-ProRule" id="PRU00023"/>
    </source>
</evidence>
<sequence length="1120" mass="122425">MSLPRTLGELQLYRVLQRANLLMYYDTFIQQGGDDVQQLCEAGEEEFLEIMALVGMATKPLHVRRLQKALRDWAANPTLFNQPLATNVAPCGIPLLRIDSASAAGSGVMGPRKSLSNGQPGSPCEREEVGSCLTPLRDNSPKSPCSQASPVPPDHLYREKLSPMDPHWLSPEVYGANDLDEEQPITPLPFACHSRLLGPPTPTSSSSSSTITSPWPGGQLDPETIKAVEESVDRLLRTMPQADQTEVKTLLRLNKKMAKTVGHIFNLEPQDKSKEEEIRKYSLIYGRFDSKRREGKQLTHHEVTDSDRLSKDPVANSDNRSTADDNSLSGESLDSLTQDISPQLHPSSSPHPLTDTTGLINWSRQLMQQTLMDEGLRLARMVSRDNASKVSLGSEKREISGHPRHCFLSSLQGCGILLYHGYPVSDLEHPGGDGKPFLHCYRLCTDVCAPIVPFSRSESHLLELMEEVCEKMNDYGERVDPATNRKTYVRHTSRDGTAMDLSDVAFDSRVSSSLKFACETIVEQHEDELIEFFAHETDNVKDKLCSKRTGADVNAKDQEWLTPLHRAAASQNERSVELLLRKGAESECSRSLWENCCSSRSPQWTCRVTLLLNKGANMSARDIKDRQPIHLAAYLGRLEVVKLLVACSADVSCRDKQGFTPLHAAALGGHTEVVKYLLKHGAEIDESDRSGNSALHMVCYAGQEFVASALVNCGASVNHSNVQGCTPLHLSAASADGALCLELLVNNGADVNIPNKDGKSPLHMAAIHGHFTRSQILIQNGAKVKCVDKYGNTPLHSAAKHGHELLISLLLNNGGDVASGADLSKKDYFGRSPLHYTSVNGSYLCTVALVKAGADVNELDVNGCSPLHYAAAVQTSHRVEQNCPDRQSSSDSDEEAQWCLEFLLHSGADPSLRDSKGFSPVHYAASCGDRHNLKFAYNGHNEALQVLSETLVNVDIQDSRGHTALYMAALRGHGPCVELLLLQGASYTITEHIHRWTPLHASAANGQTDCLLMMLKRAEKNDIIDLMDVHGQIAGHHGAAQLLVKTMGTKIMNLRDAKGRTPLQASAYAGNVTALQLALTCGSDVNSVDYTGRTALMIAAENGHTSAVGLYCYSFIVKRT</sequence>
<evidence type="ECO:0000256" key="11">
    <source>
        <dbReference type="SAM" id="MobiDB-lite"/>
    </source>
</evidence>
<dbReference type="InterPro" id="IPR036770">
    <property type="entry name" value="Ankyrin_rpt-contain_sf"/>
</dbReference>
<feature type="repeat" description="ANK" evidence="10">
    <location>
        <begin position="829"/>
        <end position="861"/>
    </location>
</feature>
<dbReference type="InterPro" id="IPR006988">
    <property type="entry name" value="Nab_N"/>
</dbReference>
<dbReference type="Pfam" id="PF12796">
    <property type="entry name" value="Ank_2"/>
    <property type="match status" value="4"/>
</dbReference>
<feature type="compositionally biased region" description="Low complexity" evidence="11">
    <location>
        <begin position="203"/>
        <end position="214"/>
    </location>
</feature>
<evidence type="ECO:0000256" key="7">
    <source>
        <dbReference type="ARBA" id="ARBA00023043"/>
    </source>
</evidence>
<feature type="repeat" description="ANK" evidence="10">
    <location>
        <begin position="723"/>
        <end position="756"/>
    </location>
</feature>
<protein>
    <submittedName>
        <fullName evidence="15">NGFI-A-binding 2-like protein</fullName>
    </submittedName>
</protein>
<feature type="domain" description="DUF3456" evidence="14">
    <location>
        <begin position="452"/>
        <end position="549"/>
    </location>
</feature>
<dbReference type="PRINTS" id="PR01415">
    <property type="entry name" value="ANKYRIN"/>
</dbReference>
<keyword evidence="17" id="KW-1267">Proteomics identification</keyword>
<dbReference type="AlphaFoldDB" id="A0A498LSV1"/>
<dbReference type="InterPro" id="IPR038398">
    <property type="entry name" value="NCD2_sf"/>
</dbReference>
<dbReference type="InterPro" id="IPR006989">
    <property type="entry name" value="NAB_co-repressor_dom"/>
</dbReference>
<feature type="domain" description="Nab N-terminal" evidence="12">
    <location>
        <begin position="4"/>
        <end position="81"/>
    </location>
</feature>
<dbReference type="PROSITE" id="PS50088">
    <property type="entry name" value="ANK_REPEAT"/>
    <property type="match status" value="10"/>
</dbReference>
<feature type="repeat" description="ANK" evidence="10">
    <location>
        <begin position="960"/>
        <end position="992"/>
    </location>
</feature>
<evidence type="ECO:0000259" key="13">
    <source>
        <dbReference type="Pfam" id="PF04905"/>
    </source>
</evidence>
<dbReference type="GO" id="GO:0045892">
    <property type="term" value="P:negative regulation of DNA-templated transcription"/>
    <property type="evidence" value="ECO:0007669"/>
    <property type="project" value="InterPro"/>
</dbReference>
<evidence type="ECO:0000313" key="16">
    <source>
        <dbReference type="Proteomes" id="UP000290572"/>
    </source>
</evidence>
<comment type="subcellular location">
    <subcellularLocation>
        <location evidence="1">Nucleus</location>
    </subcellularLocation>
</comment>
<evidence type="ECO:0000256" key="5">
    <source>
        <dbReference type="ARBA" id="ARBA00022737"/>
    </source>
</evidence>
<dbReference type="InterPro" id="IPR021852">
    <property type="entry name" value="DUF3456"/>
</dbReference>
<comment type="subunit">
    <text evidence="3">Homomultimers may associate with EGR1 bound to DNA.</text>
</comment>
<dbReference type="PANTHER" id="PTHR24173">
    <property type="entry name" value="ANKYRIN REPEAT CONTAINING"/>
    <property type="match status" value="1"/>
</dbReference>
<dbReference type="PANTHER" id="PTHR24173:SF74">
    <property type="entry name" value="ANKYRIN REPEAT DOMAIN-CONTAINING PROTEIN 16"/>
    <property type="match status" value="1"/>
</dbReference>
<feature type="repeat" description="ANK" evidence="10">
    <location>
        <begin position="1058"/>
        <end position="1090"/>
    </location>
</feature>
<dbReference type="Gene3D" id="1.25.40.20">
    <property type="entry name" value="Ankyrin repeat-containing domain"/>
    <property type="match status" value="7"/>
</dbReference>
<organism evidence="15 16">
    <name type="scientific">Labeo rohita</name>
    <name type="common">Indian major carp</name>
    <name type="synonym">Cyprinus rohita</name>
    <dbReference type="NCBI Taxonomy" id="84645"/>
    <lineage>
        <taxon>Eukaryota</taxon>
        <taxon>Metazoa</taxon>
        <taxon>Chordata</taxon>
        <taxon>Craniata</taxon>
        <taxon>Vertebrata</taxon>
        <taxon>Euteleostomi</taxon>
        <taxon>Actinopterygii</taxon>
        <taxon>Neopterygii</taxon>
        <taxon>Teleostei</taxon>
        <taxon>Ostariophysi</taxon>
        <taxon>Cypriniformes</taxon>
        <taxon>Cyprinidae</taxon>
        <taxon>Labeoninae</taxon>
        <taxon>Labeonini</taxon>
        <taxon>Labeo</taxon>
    </lineage>
</organism>
<feature type="domain" description="NAB co-repressor" evidence="13">
    <location>
        <begin position="220"/>
        <end position="304"/>
    </location>
</feature>
<dbReference type="Proteomes" id="UP000290572">
    <property type="component" value="Unassembled WGS sequence"/>
</dbReference>
<dbReference type="GO" id="GO:0003712">
    <property type="term" value="F:transcription coregulator activity"/>
    <property type="evidence" value="ECO:0007669"/>
    <property type="project" value="InterPro"/>
</dbReference>
<keyword evidence="9" id="KW-0539">Nucleus</keyword>
<dbReference type="PROSITE" id="PS50297">
    <property type="entry name" value="ANK_REP_REGION"/>
    <property type="match status" value="10"/>
</dbReference>
<feature type="repeat" description="ANK" evidence="10">
    <location>
        <begin position="624"/>
        <end position="656"/>
    </location>
</feature>
<gene>
    <name evidence="15" type="ORF">ROHU_029975</name>
</gene>
<feature type="compositionally biased region" description="Polar residues" evidence="11">
    <location>
        <begin position="316"/>
        <end position="340"/>
    </location>
</feature>
<proteinExistence type="evidence at protein level"/>
<evidence type="ECO:0000313" key="15">
    <source>
        <dbReference type="EMBL" id="RXN11548.1"/>
    </source>
</evidence>
<dbReference type="GO" id="GO:0005634">
    <property type="term" value="C:nucleus"/>
    <property type="evidence" value="ECO:0007669"/>
    <property type="project" value="UniProtKB-SubCell"/>
</dbReference>
<name>A0A498LSV1_LABRO</name>
<dbReference type="SUPFAM" id="SSF48403">
    <property type="entry name" value="Ankyrin repeat"/>
    <property type="match status" value="2"/>
</dbReference>
<evidence type="ECO:0000256" key="8">
    <source>
        <dbReference type="ARBA" id="ARBA00023163"/>
    </source>
</evidence>
<feature type="region of interest" description="Disordered" evidence="11">
    <location>
        <begin position="295"/>
        <end position="357"/>
    </location>
</feature>
<reference evidence="15 16" key="1">
    <citation type="submission" date="2018-03" db="EMBL/GenBank/DDBJ databases">
        <title>Draft genome sequence of Rohu Carp (Labeo rohita).</title>
        <authorList>
            <person name="Das P."/>
            <person name="Kushwaha B."/>
            <person name="Joshi C.G."/>
            <person name="Kumar D."/>
            <person name="Nagpure N.S."/>
            <person name="Sahoo L."/>
            <person name="Das S.P."/>
            <person name="Bit A."/>
            <person name="Patnaik S."/>
            <person name="Meher P.K."/>
            <person name="Jayasankar P."/>
            <person name="Koringa P.G."/>
            <person name="Patel N.V."/>
            <person name="Hinsu A.T."/>
            <person name="Kumar R."/>
            <person name="Pandey M."/>
            <person name="Agarwal S."/>
            <person name="Srivastava S."/>
            <person name="Singh M."/>
            <person name="Iquebal M.A."/>
            <person name="Jaiswal S."/>
            <person name="Angadi U.B."/>
            <person name="Kumar N."/>
            <person name="Raza M."/>
            <person name="Shah T.M."/>
            <person name="Rai A."/>
            <person name="Jena J.K."/>
        </authorList>
    </citation>
    <scope>NUCLEOTIDE SEQUENCE [LARGE SCALE GENOMIC DNA]</scope>
    <source>
        <strain evidence="15">DASCIFA01</strain>
        <tissue evidence="15">Testis</tissue>
    </source>
</reference>
<dbReference type="InterPro" id="IPR002110">
    <property type="entry name" value="Ankyrin_rpt"/>
</dbReference>
<evidence type="ECO:0000256" key="3">
    <source>
        <dbReference type="ARBA" id="ARBA00011364"/>
    </source>
</evidence>
<evidence type="ECO:0000259" key="12">
    <source>
        <dbReference type="Pfam" id="PF04904"/>
    </source>
</evidence>
<feature type="repeat" description="ANK" evidence="10">
    <location>
        <begin position="690"/>
        <end position="722"/>
    </location>
</feature>
<dbReference type="Pfam" id="PF11938">
    <property type="entry name" value="DUF3456"/>
    <property type="match status" value="1"/>
</dbReference>
<evidence type="ECO:0007829" key="17">
    <source>
        <dbReference type="PeptideAtlas" id="A0A498LSV1"/>
    </source>
</evidence>
<feature type="compositionally biased region" description="Basic and acidic residues" evidence="11">
    <location>
        <begin position="295"/>
        <end position="311"/>
    </location>
</feature>
<accession>A0A498LSV1</accession>
<evidence type="ECO:0000256" key="9">
    <source>
        <dbReference type="ARBA" id="ARBA00023242"/>
    </source>
</evidence>
<evidence type="ECO:0000256" key="2">
    <source>
        <dbReference type="ARBA" id="ARBA00008864"/>
    </source>
</evidence>
<evidence type="ECO:0000256" key="4">
    <source>
        <dbReference type="ARBA" id="ARBA00022491"/>
    </source>
</evidence>
<comment type="similarity">
    <text evidence="2">Belongs to the NAB family.</text>
</comment>
<keyword evidence="7 10" id="KW-0040">ANK repeat</keyword>
<feature type="repeat" description="ANK" evidence="10">
    <location>
        <begin position="657"/>
        <end position="689"/>
    </location>
</feature>
<evidence type="ECO:0000256" key="1">
    <source>
        <dbReference type="ARBA" id="ARBA00004123"/>
    </source>
</evidence>
<dbReference type="Gene3D" id="1.10.150.50">
    <property type="entry name" value="Transcription Factor, Ets-1"/>
    <property type="match status" value="1"/>
</dbReference>